<dbReference type="RefSeq" id="WP_147626555.1">
    <property type="nucleotide sequence ID" value="NZ_CP042807.1"/>
</dbReference>
<accession>A0A5B9DZ82</accession>
<dbReference type="InterPro" id="IPR003423">
    <property type="entry name" value="OMP_efflux"/>
</dbReference>
<organism evidence="2 3">
    <name type="scientific">Rhodanobacter glycinis</name>
    <dbReference type="NCBI Taxonomy" id="582702"/>
    <lineage>
        <taxon>Bacteria</taxon>
        <taxon>Pseudomonadati</taxon>
        <taxon>Pseudomonadota</taxon>
        <taxon>Gammaproteobacteria</taxon>
        <taxon>Lysobacterales</taxon>
        <taxon>Rhodanobacteraceae</taxon>
        <taxon>Rhodanobacter</taxon>
    </lineage>
</organism>
<name>A0A5B9DZ82_9GAMM</name>
<dbReference type="InterPro" id="IPR010131">
    <property type="entry name" value="MdtP/NodT-like"/>
</dbReference>
<dbReference type="KEGG" id="rgl:CS053_04750"/>
<dbReference type="SUPFAM" id="SSF56954">
    <property type="entry name" value="Outer membrane efflux proteins (OEP)"/>
    <property type="match status" value="1"/>
</dbReference>
<dbReference type="Gene3D" id="1.20.1600.10">
    <property type="entry name" value="Outer membrane efflux proteins (OEP)"/>
    <property type="match status" value="1"/>
</dbReference>
<comment type="similarity">
    <text evidence="1">Belongs to the outer membrane factor (OMF) (TC 1.B.17) family.</text>
</comment>
<evidence type="ECO:0000313" key="2">
    <source>
        <dbReference type="EMBL" id="QEE23891.1"/>
    </source>
</evidence>
<reference evidence="2 3" key="1">
    <citation type="submission" date="2019-08" db="EMBL/GenBank/DDBJ databases">
        <title>Complete genome sequence of Rhodanobacter glycinis strain T01E-68 isolated from tomato root.</title>
        <authorList>
            <person name="Weon H.-Y."/>
            <person name="Lee S.A."/>
        </authorList>
    </citation>
    <scope>NUCLEOTIDE SEQUENCE [LARGE SCALE GENOMIC DNA]</scope>
    <source>
        <strain evidence="2 3">T01E-68</strain>
    </source>
</reference>
<dbReference type="GO" id="GO:0015562">
    <property type="term" value="F:efflux transmembrane transporter activity"/>
    <property type="evidence" value="ECO:0007669"/>
    <property type="project" value="InterPro"/>
</dbReference>
<dbReference type="AlphaFoldDB" id="A0A5B9DZ82"/>
<sequence>MECVAVHQSAAGAVSAVGARVMKRFMGVIAMALMCAGCATYQPLPLATQAQAPDSPASIKVDAASLSLPFLHPHVFDPGRGLDMTDVAMLAVANNPQLKLARDDRGIASAQAFAAGLLPDPVLDFSRGYPTSSSAPSSSYSAGLSGNLSALLTHSLGKRAAHAAAREVDLSLLWKEWQVIGTSRQLFLRSWYQQKMLDLLRTESALVEHGHAELLEANRRGDVSLASVNADQLTVQAVQTRRSDMELKVLATHQALDALLGLSPGAQLQLIGPATIPRISAAEITRGLAALPRRRPDLRALQAGYASQDARYRQAIWQQFPAITVGFVRARDTDAISTRGFQLSITLPVFNRNRGNIAIEKVTRQKLHDAYAIRLTDAHADIEHILQGQKWLQRQHDQLARSVTTAAKAVEASGAASLHGDISGLDEVKLKTEWLDQRIQLLAIDLTLLEQQAMLQTLLGTS</sequence>
<dbReference type="PANTHER" id="PTHR30203">
    <property type="entry name" value="OUTER MEMBRANE CATION EFFLUX PROTEIN"/>
    <property type="match status" value="1"/>
</dbReference>
<dbReference type="Pfam" id="PF02321">
    <property type="entry name" value="OEP"/>
    <property type="match status" value="1"/>
</dbReference>
<evidence type="ECO:0000256" key="1">
    <source>
        <dbReference type="ARBA" id="ARBA00007613"/>
    </source>
</evidence>
<evidence type="ECO:0000313" key="3">
    <source>
        <dbReference type="Proteomes" id="UP000321807"/>
    </source>
</evidence>
<gene>
    <name evidence="2" type="ORF">CS053_04750</name>
</gene>
<dbReference type="EMBL" id="CP042807">
    <property type="protein sequence ID" value="QEE23891.1"/>
    <property type="molecule type" value="Genomic_DNA"/>
</dbReference>
<dbReference type="Proteomes" id="UP000321807">
    <property type="component" value="Chromosome"/>
</dbReference>
<proteinExistence type="inferred from homology"/>
<protein>
    <submittedName>
        <fullName evidence="2">TolC family protein</fullName>
    </submittedName>
</protein>